<dbReference type="SUPFAM" id="SSF103473">
    <property type="entry name" value="MFS general substrate transporter"/>
    <property type="match status" value="1"/>
</dbReference>
<feature type="transmembrane region" description="Helical" evidence="5">
    <location>
        <begin position="348"/>
        <end position="365"/>
    </location>
</feature>
<evidence type="ECO:0000256" key="4">
    <source>
        <dbReference type="ARBA" id="ARBA00023136"/>
    </source>
</evidence>
<dbReference type="AlphaFoldDB" id="A0A0B7MWV1"/>
<dbReference type="InterPro" id="IPR049680">
    <property type="entry name" value="FLVCR1-2_SLC49-like"/>
</dbReference>
<proteinExistence type="predicted"/>
<feature type="transmembrane region" description="Helical" evidence="5">
    <location>
        <begin position="170"/>
        <end position="191"/>
    </location>
</feature>
<feature type="transmembrane region" description="Helical" evidence="5">
    <location>
        <begin position="444"/>
        <end position="461"/>
    </location>
</feature>
<evidence type="ECO:0000313" key="7">
    <source>
        <dbReference type="Proteomes" id="UP000054107"/>
    </source>
</evidence>
<feature type="transmembrane region" description="Helical" evidence="5">
    <location>
        <begin position="371"/>
        <end position="393"/>
    </location>
</feature>
<keyword evidence="4 5" id="KW-0472">Membrane</keyword>
<protein>
    <recommendedName>
        <fullName evidence="8">Major facilitator superfamily (MFS) profile domain-containing protein</fullName>
    </recommendedName>
</protein>
<dbReference type="GO" id="GO:0022857">
    <property type="term" value="F:transmembrane transporter activity"/>
    <property type="evidence" value="ECO:0007669"/>
    <property type="project" value="InterPro"/>
</dbReference>
<dbReference type="OrthoDB" id="422206at2759"/>
<dbReference type="Gene3D" id="1.20.1250.20">
    <property type="entry name" value="MFS general substrate transporter like domains"/>
    <property type="match status" value="1"/>
</dbReference>
<keyword evidence="3 5" id="KW-1133">Transmembrane helix</keyword>
<feature type="transmembrane region" description="Helical" evidence="5">
    <location>
        <begin position="313"/>
        <end position="336"/>
    </location>
</feature>
<feature type="transmembrane region" description="Helical" evidence="5">
    <location>
        <begin position="107"/>
        <end position="127"/>
    </location>
</feature>
<dbReference type="EMBL" id="LN719346">
    <property type="protein sequence ID" value="CEP07608.1"/>
    <property type="molecule type" value="Genomic_DNA"/>
</dbReference>
<evidence type="ECO:0008006" key="8">
    <source>
        <dbReference type="Google" id="ProtNLM"/>
    </source>
</evidence>
<dbReference type="PANTHER" id="PTHR10924:SF6">
    <property type="entry name" value="SOLUTE CARRIER FAMILY 49 MEMBER A3"/>
    <property type="match status" value="1"/>
</dbReference>
<evidence type="ECO:0000256" key="3">
    <source>
        <dbReference type="ARBA" id="ARBA00022989"/>
    </source>
</evidence>
<evidence type="ECO:0000256" key="2">
    <source>
        <dbReference type="ARBA" id="ARBA00022692"/>
    </source>
</evidence>
<feature type="transmembrane region" description="Helical" evidence="5">
    <location>
        <begin position="134"/>
        <end position="158"/>
    </location>
</feature>
<comment type="subcellular location">
    <subcellularLocation>
        <location evidence="1">Membrane</location>
        <topology evidence="1">Multi-pass membrane protein</topology>
    </subcellularLocation>
</comment>
<feature type="transmembrane region" description="Helical" evidence="5">
    <location>
        <begin position="66"/>
        <end position="87"/>
    </location>
</feature>
<feature type="transmembrane region" description="Helical" evidence="5">
    <location>
        <begin position="198"/>
        <end position="220"/>
    </location>
</feature>
<sequence>MEENKSNFEHVEISTTDQDKRLMKNDTSLSDSTFLSTSSSVTNLTTVEFQEKEDIQLIEEKTSITAWIETIVCMGVSTSCAFMWTTGASSPNVMSQWMNVSLTQINWLSNASAICNTVFSLLTAWAYERIGIKASIVLCAVINTVGCWIRCIAIILPIDKRYPVVMAGQFIASIGGPLIYNLAAKFVAVWFAPKDRGIANTVLSVQLGMSLAPLLIPMLAPSIQDIPKMLIIVASISTVFTIPTFFIPSKPKVPPSATATLERTPFWQGVKEVVTNMQFWWIAIITSVSMGMVFSVSVLIMEAISPFGYTEQQAGICAALIVFSGCFGGGMTGYWLGKSGQHFMLIKMFTPMVIFSYAAFIFLLIPDAFSVVIIACIINGFCSYALFPVYLEVASEITYPVSESISSCVLWTLCSLTMVVFSLIIDALRAGPDASPPNNMNTSMIVVAVIMLVGNLPCLWIKGDLKRSKVDNENRNKFAPVA</sequence>
<dbReference type="InterPro" id="IPR011701">
    <property type="entry name" value="MFS"/>
</dbReference>
<feature type="transmembrane region" description="Helical" evidence="5">
    <location>
        <begin position="405"/>
        <end position="424"/>
    </location>
</feature>
<feature type="transmembrane region" description="Helical" evidence="5">
    <location>
        <begin position="226"/>
        <end position="247"/>
    </location>
</feature>
<name>A0A0B7MWV1_9FUNG</name>
<dbReference type="InterPro" id="IPR036259">
    <property type="entry name" value="MFS_trans_sf"/>
</dbReference>
<keyword evidence="2 5" id="KW-0812">Transmembrane</keyword>
<evidence type="ECO:0000256" key="5">
    <source>
        <dbReference type="SAM" id="Phobius"/>
    </source>
</evidence>
<keyword evidence="7" id="KW-1185">Reference proteome</keyword>
<dbReference type="Pfam" id="PF07690">
    <property type="entry name" value="MFS_1"/>
    <property type="match status" value="1"/>
</dbReference>
<reference evidence="6 7" key="1">
    <citation type="submission" date="2014-09" db="EMBL/GenBank/DDBJ databases">
        <authorList>
            <person name="Ellenberger Sabrina"/>
        </authorList>
    </citation>
    <scope>NUCLEOTIDE SEQUENCE [LARGE SCALE GENOMIC DNA]</scope>
    <source>
        <strain evidence="6 7">CBS 412.66</strain>
    </source>
</reference>
<dbReference type="Proteomes" id="UP000054107">
    <property type="component" value="Unassembled WGS sequence"/>
</dbReference>
<dbReference type="PANTHER" id="PTHR10924">
    <property type="entry name" value="MAJOR FACILITATOR SUPERFAMILY PROTEIN-RELATED"/>
    <property type="match status" value="1"/>
</dbReference>
<accession>A0A0B7MWV1</accession>
<organism evidence="6 7">
    <name type="scientific">Parasitella parasitica</name>
    <dbReference type="NCBI Taxonomy" id="35722"/>
    <lineage>
        <taxon>Eukaryota</taxon>
        <taxon>Fungi</taxon>
        <taxon>Fungi incertae sedis</taxon>
        <taxon>Mucoromycota</taxon>
        <taxon>Mucoromycotina</taxon>
        <taxon>Mucoromycetes</taxon>
        <taxon>Mucorales</taxon>
        <taxon>Mucorineae</taxon>
        <taxon>Mucoraceae</taxon>
        <taxon>Parasitella</taxon>
    </lineage>
</organism>
<dbReference type="GO" id="GO:0016020">
    <property type="term" value="C:membrane"/>
    <property type="evidence" value="ECO:0007669"/>
    <property type="project" value="UniProtKB-SubCell"/>
</dbReference>
<gene>
    <name evidence="6" type="primary">PARPA_00906.1 scaffold 1232</name>
</gene>
<feature type="transmembrane region" description="Helical" evidence="5">
    <location>
        <begin position="279"/>
        <end position="301"/>
    </location>
</feature>
<evidence type="ECO:0000256" key="1">
    <source>
        <dbReference type="ARBA" id="ARBA00004141"/>
    </source>
</evidence>
<evidence type="ECO:0000313" key="6">
    <source>
        <dbReference type="EMBL" id="CEP07608.1"/>
    </source>
</evidence>